<dbReference type="PANTHER" id="PTHR45266:SF3">
    <property type="entry name" value="OXALOACETATE DECARBOXYLASE ALPHA CHAIN"/>
    <property type="match status" value="1"/>
</dbReference>
<dbReference type="PROSITE" id="PS50968">
    <property type="entry name" value="BIOTINYL_LIPOYL"/>
    <property type="match status" value="1"/>
</dbReference>
<sequence length="177" mass="19547">MLKINVSEIPFQENSEVSSGNSFEISSRKDKWFVGNEQFDGDITELGLNKFHVLRNNKSYNVEVLEVNAQEKSVHLLINGQHYYTKTKNHLDLLLEGMGLQNSTAQKLNNVKAPMPGLIQSVAVAEGDVISKGDTLLVLVAMKMENVIRSSGSGTVKTLKVAAGETVEKNQVLLEFQ</sequence>
<dbReference type="InterPro" id="IPR050709">
    <property type="entry name" value="Biotin_Carboxyl_Carrier/Decarb"/>
</dbReference>
<accession>A0A5M8R3M3</accession>
<reference evidence="3 4" key="1">
    <citation type="submission" date="2019-05" db="EMBL/GenBank/DDBJ databases">
        <authorList>
            <person name="Qu J.-H."/>
        </authorList>
    </citation>
    <scope>NUCLEOTIDE SEQUENCE [LARGE SCALE GENOMIC DNA]</scope>
    <source>
        <strain evidence="3 4">NS28</strain>
    </source>
</reference>
<name>A0A5M8R3M3_9BACT</name>
<dbReference type="PANTHER" id="PTHR45266">
    <property type="entry name" value="OXALOACETATE DECARBOXYLASE ALPHA CHAIN"/>
    <property type="match status" value="1"/>
</dbReference>
<dbReference type="Gene3D" id="2.40.50.100">
    <property type="match status" value="1"/>
</dbReference>
<keyword evidence="1" id="KW-0092">Biotin</keyword>
<dbReference type="FunFam" id="2.40.50.100:FF:000003">
    <property type="entry name" value="Acetyl-CoA carboxylase biotin carboxyl carrier protein"/>
    <property type="match status" value="1"/>
</dbReference>
<gene>
    <name evidence="3" type="ORF">FEM33_00935</name>
</gene>
<evidence type="ECO:0000259" key="2">
    <source>
        <dbReference type="PROSITE" id="PS50968"/>
    </source>
</evidence>
<dbReference type="InterPro" id="IPR000089">
    <property type="entry name" value="Biotin_lipoyl"/>
</dbReference>
<evidence type="ECO:0000313" key="3">
    <source>
        <dbReference type="EMBL" id="KAA6441584.1"/>
    </source>
</evidence>
<organism evidence="3 4">
    <name type="scientific">Dyadobacter flavalbus</name>
    <dbReference type="NCBI Taxonomy" id="2579942"/>
    <lineage>
        <taxon>Bacteria</taxon>
        <taxon>Pseudomonadati</taxon>
        <taxon>Bacteroidota</taxon>
        <taxon>Cytophagia</taxon>
        <taxon>Cytophagales</taxon>
        <taxon>Spirosomataceae</taxon>
        <taxon>Dyadobacter</taxon>
    </lineage>
</organism>
<dbReference type="EMBL" id="VBSN01000010">
    <property type="protein sequence ID" value="KAA6441584.1"/>
    <property type="molecule type" value="Genomic_DNA"/>
</dbReference>
<dbReference type="Pfam" id="PF00364">
    <property type="entry name" value="Biotin_lipoyl"/>
    <property type="match status" value="1"/>
</dbReference>
<dbReference type="AlphaFoldDB" id="A0A5M8R3M3"/>
<dbReference type="SUPFAM" id="SSF51230">
    <property type="entry name" value="Single hybrid motif"/>
    <property type="match status" value="1"/>
</dbReference>
<dbReference type="OrthoDB" id="9812676at2"/>
<dbReference type="InterPro" id="IPR011053">
    <property type="entry name" value="Single_hybrid_motif"/>
</dbReference>
<dbReference type="RefSeq" id="WP_139010245.1">
    <property type="nucleotide sequence ID" value="NZ_VBSN01000010.1"/>
</dbReference>
<keyword evidence="4" id="KW-1185">Reference proteome</keyword>
<dbReference type="PROSITE" id="PS00188">
    <property type="entry name" value="BIOTIN"/>
    <property type="match status" value="1"/>
</dbReference>
<protein>
    <submittedName>
        <fullName evidence="3">Biotin/lipoyl-binding protein</fullName>
    </submittedName>
</protein>
<evidence type="ECO:0000256" key="1">
    <source>
        <dbReference type="ARBA" id="ARBA00023267"/>
    </source>
</evidence>
<dbReference type="InterPro" id="IPR001882">
    <property type="entry name" value="Biotin_BS"/>
</dbReference>
<comment type="caution">
    <text evidence="3">The sequence shown here is derived from an EMBL/GenBank/DDBJ whole genome shotgun (WGS) entry which is preliminary data.</text>
</comment>
<dbReference type="Proteomes" id="UP000323994">
    <property type="component" value="Unassembled WGS sequence"/>
</dbReference>
<evidence type="ECO:0000313" key="4">
    <source>
        <dbReference type="Proteomes" id="UP000323994"/>
    </source>
</evidence>
<proteinExistence type="predicted"/>
<dbReference type="CDD" id="cd06850">
    <property type="entry name" value="biotinyl_domain"/>
    <property type="match status" value="1"/>
</dbReference>
<feature type="domain" description="Lipoyl-binding" evidence="2">
    <location>
        <begin position="108"/>
        <end position="177"/>
    </location>
</feature>